<dbReference type="Gene3D" id="3.40.250.10">
    <property type="entry name" value="Rhodanese-like domain"/>
    <property type="match status" value="1"/>
</dbReference>
<dbReference type="SMART" id="SM00450">
    <property type="entry name" value="RHOD"/>
    <property type="match status" value="1"/>
</dbReference>
<keyword evidence="3" id="KW-1185">Reference proteome</keyword>
<dbReference type="PANTHER" id="PTHR43031:SF17">
    <property type="entry name" value="SULFURTRANSFERASE YTWF-RELATED"/>
    <property type="match status" value="1"/>
</dbReference>
<dbReference type="PROSITE" id="PS50206">
    <property type="entry name" value="RHODANESE_3"/>
    <property type="match status" value="1"/>
</dbReference>
<gene>
    <name evidence="2" type="primary">moeZ_1</name>
    <name evidence="2" type="ORF">Pan181_41920</name>
</gene>
<dbReference type="KEGG" id="amuc:Pan181_41920"/>
<dbReference type="Proteomes" id="UP000315750">
    <property type="component" value="Chromosome"/>
</dbReference>
<reference evidence="2 3" key="1">
    <citation type="submission" date="2019-02" db="EMBL/GenBank/DDBJ databases">
        <title>Deep-cultivation of Planctomycetes and their phenomic and genomic characterization uncovers novel biology.</title>
        <authorList>
            <person name="Wiegand S."/>
            <person name="Jogler M."/>
            <person name="Boedeker C."/>
            <person name="Pinto D."/>
            <person name="Vollmers J."/>
            <person name="Rivas-Marin E."/>
            <person name="Kohn T."/>
            <person name="Peeters S.H."/>
            <person name="Heuer A."/>
            <person name="Rast P."/>
            <person name="Oberbeckmann S."/>
            <person name="Bunk B."/>
            <person name="Jeske O."/>
            <person name="Meyerdierks A."/>
            <person name="Storesund J.E."/>
            <person name="Kallscheuer N."/>
            <person name="Luecker S."/>
            <person name="Lage O.M."/>
            <person name="Pohl T."/>
            <person name="Merkel B.J."/>
            <person name="Hornburger P."/>
            <person name="Mueller R.-W."/>
            <person name="Bruemmer F."/>
            <person name="Labrenz M."/>
            <person name="Spormann A.M."/>
            <person name="Op den Camp H."/>
            <person name="Overmann J."/>
            <person name="Amann R."/>
            <person name="Jetten M.S.M."/>
            <person name="Mascher T."/>
            <person name="Medema M.H."/>
            <person name="Devos D.P."/>
            <person name="Kaster A.-K."/>
            <person name="Ovreas L."/>
            <person name="Rohde M."/>
            <person name="Galperin M.Y."/>
            <person name="Jogler C."/>
        </authorList>
    </citation>
    <scope>NUCLEOTIDE SEQUENCE [LARGE SCALE GENOMIC DNA]</scope>
    <source>
        <strain evidence="2 3">Pan181</strain>
    </source>
</reference>
<dbReference type="InterPro" id="IPR050229">
    <property type="entry name" value="GlpE_sulfurtransferase"/>
</dbReference>
<dbReference type="InterPro" id="IPR001763">
    <property type="entry name" value="Rhodanese-like_dom"/>
</dbReference>
<dbReference type="Pfam" id="PF00581">
    <property type="entry name" value="Rhodanese"/>
    <property type="match status" value="1"/>
</dbReference>
<accession>A0A518ATE5</accession>
<sequence>MDLSISCRETKDLLDAATPAPVFLDCREREEYDLVHIKGSILLPMSKIGDRIGELAGREEDHLIVYCHHGMRSAQVAQWLRTRGFPNVQTMDGGIDQWAEEIDPSLPRY</sequence>
<keyword evidence="2" id="KW-0548">Nucleotidyltransferase</keyword>
<dbReference type="PANTHER" id="PTHR43031">
    <property type="entry name" value="FAD-DEPENDENT OXIDOREDUCTASE"/>
    <property type="match status" value="1"/>
</dbReference>
<dbReference type="GO" id="GO:0016779">
    <property type="term" value="F:nucleotidyltransferase activity"/>
    <property type="evidence" value="ECO:0007669"/>
    <property type="project" value="UniProtKB-KW"/>
</dbReference>
<dbReference type="InterPro" id="IPR036873">
    <property type="entry name" value="Rhodanese-like_dom_sf"/>
</dbReference>
<dbReference type="EMBL" id="CP036278">
    <property type="protein sequence ID" value="QDU57967.1"/>
    <property type="molecule type" value="Genomic_DNA"/>
</dbReference>
<dbReference type="SUPFAM" id="SSF52821">
    <property type="entry name" value="Rhodanese/Cell cycle control phosphatase"/>
    <property type="match status" value="1"/>
</dbReference>
<proteinExistence type="predicted"/>
<keyword evidence="2" id="KW-0808">Transferase</keyword>
<feature type="domain" description="Rhodanese" evidence="1">
    <location>
        <begin position="17"/>
        <end position="107"/>
    </location>
</feature>
<protein>
    <submittedName>
        <fullName evidence="2">Putative adenylyltransferase/sulfurtransferase MoeZ</fullName>
    </submittedName>
</protein>
<name>A0A518ATE5_9BACT</name>
<evidence type="ECO:0000259" key="1">
    <source>
        <dbReference type="PROSITE" id="PS50206"/>
    </source>
</evidence>
<evidence type="ECO:0000313" key="2">
    <source>
        <dbReference type="EMBL" id="QDU57967.1"/>
    </source>
</evidence>
<dbReference type="OrthoDB" id="9800872at2"/>
<dbReference type="RefSeq" id="WP_145249445.1">
    <property type="nucleotide sequence ID" value="NZ_CP036278.1"/>
</dbReference>
<organism evidence="2 3">
    <name type="scientific">Aeoliella mucimassa</name>
    <dbReference type="NCBI Taxonomy" id="2527972"/>
    <lineage>
        <taxon>Bacteria</taxon>
        <taxon>Pseudomonadati</taxon>
        <taxon>Planctomycetota</taxon>
        <taxon>Planctomycetia</taxon>
        <taxon>Pirellulales</taxon>
        <taxon>Lacipirellulaceae</taxon>
        <taxon>Aeoliella</taxon>
    </lineage>
</organism>
<evidence type="ECO:0000313" key="3">
    <source>
        <dbReference type="Proteomes" id="UP000315750"/>
    </source>
</evidence>
<dbReference type="AlphaFoldDB" id="A0A518ATE5"/>